<keyword evidence="6 11" id="KW-0812">Transmembrane</keyword>
<dbReference type="InterPro" id="IPR006187">
    <property type="entry name" value="Claudin"/>
</dbReference>
<keyword evidence="8 11" id="KW-1133">Transmembrane helix</keyword>
<proteinExistence type="inferred from homology"/>
<dbReference type="GO" id="GO:0005886">
    <property type="term" value="C:plasma membrane"/>
    <property type="evidence" value="ECO:0007669"/>
    <property type="project" value="UniProtKB-SubCell"/>
</dbReference>
<evidence type="ECO:0000256" key="2">
    <source>
        <dbReference type="ARBA" id="ARBA00004651"/>
    </source>
</evidence>
<dbReference type="PANTHER" id="PTHR12002">
    <property type="entry name" value="CLAUDIN"/>
    <property type="match status" value="1"/>
</dbReference>
<dbReference type="Ensembl" id="ENSCSRT00000010563.1">
    <property type="protein sequence ID" value="ENSCSRP00000010195.1"/>
    <property type="gene ID" value="ENSCSRG00000007634.1"/>
</dbReference>
<reference evidence="12" key="1">
    <citation type="submission" date="2025-08" db="UniProtKB">
        <authorList>
            <consortium name="Ensembl"/>
        </authorList>
    </citation>
    <scope>IDENTIFICATION</scope>
</reference>
<reference evidence="12" key="2">
    <citation type="submission" date="2025-09" db="UniProtKB">
        <authorList>
            <consortium name="Ensembl"/>
        </authorList>
    </citation>
    <scope>IDENTIFICATION</scope>
</reference>
<evidence type="ECO:0000256" key="7">
    <source>
        <dbReference type="ARBA" id="ARBA00022949"/>
    </source>
</evidence>
<feature type="transmembrane region" description="Helical" evidence="11">
    <location>
        <begin position="53"/>
        <end position="73"/>
    </location>
</feature>
<keyword evidence="13" id="KW-1185">Reference proteome</keyword>
<evidence type="ECO:0000313" key="12">
    <source>
        <dbReference type="Ensembl" id="ENSCSRP00000010195.1"/>
    </source>
</evidence>
<dbReference type="Gene3D" id="1.20.140.150">
    <property type="match status" value="1"/>
</dbReference>
<keyword evidence="5" id="KW-1003">Cell membrane</keyword>
<evidence type="ECO:0000256" key="1">
    <source>
        <dbReference type="ARBA" id="ARBA00004435"/>
    </source>
</evidence>
<dbReference type="Proteomes" id="UP000694403">
    <property type="component" value="Unplaced"/>
</dbReference>
<protein>
    <submittedName>
        <fullName evidence="12">Uncharacterized protein</fullName>
    </submittedName>
</protein>
<evidence type="ECO:0000256" key="6">
    <source>
        <dbReference type="ARBA" id="ARBA00022692"/>
    </source>
</evidence>
<evidence type="ECO:0000256" key="5">
    <source>
        <dbReference type="ARBA" id="ARBA00022475"/>
    </source>
</evidence>
<dbReference type="PRINTS" id="PR01077">
    <property type="entry name" value="CLAUDIN"/>
</dbReference>
<keyword evidence="4" id="KW-0796">Tight junction</keyword>
<evidence type="ECO:0000256" key="3">
    <source>
        <dbReference type="ARBA" id="ARBA00008295"/>
    </source>
</evidence>
<feature type="region of interest" description="Disordered" evidence="10">
    <location>
        <begin position="133"/>
        <end position="207"/>
    </location>
</feature>
<comment type="subcellular location">
    <subcellularLocation>
        <location evidence="1">Cell junction</location>
        <location evidence="1">Tight junction</location>
    </subcellularLocation>
    <subcellularLocation>
        <location evidence="2">Cell membrane</location>
        <topology evidence="2">Multi-pass membrane protein</topology>
    </subcellularLocation>
</comment>
<evidence type="ECO:0000256" key="11">
    <source>
        <dbReference type="SAM" id="Phobius"/>
    </source>
</evidence>
<evidence type="ECO:0000256" key="8">
    <source>
        <dbReference type="ARBA" id="ARBA00022989"/>
    </source>
</evidence>
<dbReference type="AlphaFoldDB" id="A0A8C3S8K4"/>
<evidence type="ECO:0000256" key="10">
    <source>
        <dbReference type="SAM" id="MobiDB-lite"/>
    </source>
</evidence>
<evidence type="ECO:0000256" key="4">
    <source>
        <dbReference type="ARBA" id="ARBA00022427"/>
    </source>
</evidence>
<keyword evidence="9 11" id="KW-0472">Membrane</keyword>
<dbReference type="GO" id="GO:0005923">
    <property type="term" value="C:bicellular tight junction"/>
    <property type="evidence" value="ECO:0007669"/>
    <property type="project" value="UniProtKB-SubCell"/>
</dbReference>
<name>A0A8C3S8K4_CHESE</name>
<evidence type="ECO:0000313" key="13">
    <source>
        <dbReference type="Proteomes" id="UP000694403"/>
    </source>
</evidence>
<keyword evidence="7" id="KW-0965">Cell junction</keyword>
<organism evidence="12 13">
    <name type="scientific">Chelydra serpentina</name>
    <name type="common">Snapping turtle</name>
    <name type="synonym">Testudo serpentina</name>
    <dbReference type="NCBI Taxonomy" id="8475"/>
    <lineage>
        <taxon>Eukaryota</taxon>
        <taxon>Metazoa</taxon>
        <taxon>Chordata</taxon>
        <taxon>Craniata</taxon>
        <taxon>Vertebrata</taxon>
        <taxon>Euteleostomi</taxon>
        <taxon>Archelosauria</taxon>
        <taxon>Testudinata</taxon>
        <taxon>Testudines</taxon>
        <taxon>Cryptodira</taxon>
        <taxon>Durocryptodira</taxon>
        <taxon>Americhelydia</taxon>
        <taxon>Chelydroidea</taxon>
        <taxon>Chelydridae</taxon>
        <taxon>Chelydra</taxon>
    </lineage>
</organism>
<accession>A0A8C3S8K4</accession>
<comment type="similarity">
    <text evidence="3">Belongs to the claudin family.</text>
</comment>
<sequence length="207" mass="20991">MGKLRHRPVSLVVAGPLPNVWPGAAWVSPVLGPGGGGVPAPHSHPIFVPSPGYLQACRALMITALALGFLAVLSSAVGMKCTRVADGNPAAKGKMATAAGCLFILAGTRSARRCTWAGAGPCWPSWGAAASWGPVAPSPRGTRAPAITTPGPRPARSARGEPRIPAASANTARTPTCRRGDGGDPLHPPIAPDSARQANKKPPQCSC</sequence>
<evidence type="ECO:0000256" key="9">
    <source>
        <dbReference type="ARBA" id="ARBA00023136"/>
    </source>
</evidence>
<dbReference type="GO" id="GO:0005198">
    <property type="term" value="F:structural molecule activity"/>
    <property type="evidence" value="ECO:0007669"/>
    <property type="project" value="InterPro"/>
</dbReference>